<organism evidence="1 2">
    <name type="scientific">Aldrovandia affinis</name>
    <dbReference type="NCBI Taxonomy" id="143900"/>
    <lineage>
        <taxon>Eukaryota</taxon>
        <taxon>Metazoa</taxon>
        <taxon>Chordata</taxon>
        <taxon>Craniata</taxon>
        <taxon>Vertebrata</taxon>
        <taxon>Euteleostomi</taxon>
        <taxon>Actinopterygii</taxon>
        <taxon>Neopterygii</taxon>
        <taxon>Teleostei</taxon>
        <taxon>Notacanthiformes</taxon>
        <taxon>Halosauridae</taxon>
        <taxon>Aldrovandia</taxon>
    </lineage>
</organism>
<gene>
    <name evidence="1" type="ORF">AAFF_G00219180</name>
</gene>
<comment type="caution">
    <text evidence="1">The sequence shown here is derived from an EMBL/GenBank/DDBJ whole genome shotgun (WGS) entry which is preliminary data.</text>
</comment>
<name>A0AAD7WVJ6_9TELE</name>
<dbReference type="EMBL" id="JAINUG010000029">
    <property type="protein sequence ID" value="KAJ8409859.1"/>
    <property type="molecule type" value="Genomic_DNA"/>
</dbReference>
<dbReference type="Proteomes" id="UP001221898">
    <property type="component" value="Unassembled WGS sequence"/>
</dbReference>
<proteinExistence type="predicted"/>
<dbReference type="AlphaFoldDB" id="A0AAD7WVJ6"/>
<evidence type="ECO:0000313" key="1">
    <source>
        <dbReference type="EMBL" id="KAJ8409859.1"/>
    </source>
</evidence>
<protein>
    <submittedName>
        <fullName evidence="1">Uncharacterized protein</fullName>
    </submittedName>
</protein>
<sequence>MLWEQRAKREIPERAEEEELATNAELFVSQFPIRHGSHPHPLAVMEKFVDFSKGEINYDDCTVQGEYVFFWEGIHSQSDRASNGIGRSALICNILAPAHYETNLQGFCLRGGRAVGDEASGLLMKSECSVSDSAGTASPVTVPTQTTL</sequence>
<keyword evidence="2" id="KW-1185">Reference proteome</keyword>
<accession>A0AAD7WVJ6</accession>
<reference evidence="1" key="1">
    <citation type="journal article" date="2023" name="Science">
        <title>Genome structures resolve the early diversification of teleost fishes.</title>
        <authorList>
            <person name="Parey E."/>
            <person name="Louis A."/>
            <person name="Montfort J."/>
            <person name="Bouchez O."/>
            <person name="Roques C."/>
            <person name="Iampietro C."/>
            <person name="Lluch J."/>
            <person name="Castinel A."/>
            <person name="Donnadieu C."/>
            <person name="Desvignes T."/>
            <person name="Floi Bucao C."/>
            <person name="Jouanno E."/>
            <person name="Wen M."/>
            <person name="Mejri S."/>
            <person name="Dirks R."/>
            <person name="Jansen H."/>
            <person name="Henkel C."/>
            <person name="Chen W.J."/>
            <person name="Zahm M."/>
            <person name="Cabau C."/>
            <person name="Klopp C."/>
            <person name="Thompson A.W."/>
            <person name="Robinson-Rechavi M."/>
            <person name="Braasch I."/>
            <person name="Lecointre G."/>
            <person name="Bobe J."/>
            <person name="Postlethwait J.H."/>
            <person name="Berthelot C."/>
            <person name="Roest Crollius H."/>
            <person name="Guiguen Y."/>
        </authorList>
    </citation>
    <scope>NUCLEOTIDE SEQUENCE</scope>
    <source>
        <strain evidence="1">NC1722</strain>
    </source>
</reference>
<evidence type="ECO:0000313" key="2">
    <source>
        <dbReference type="Proteomes" id="UP001221898"/>
    </source>
</evidence>